<evidence type="ECO:0000313" key="2">
    <source>
        <dbReference type="Proteomes" id="UP000186607"/>
    </source>
</evidence>
<organism evidence="1 2">
    <name type="scientific">Deinococcus marmoris</name>
    <dbReference type="NCBI Taxonomy" id="249408"/>
    <lineage>
        <taxon>Bacteria</taxon>
        <taxon>Thermotogati</taxon>
        <taxon>Deinococcota</taxon>
        <taxon>Deinococci</taxon>
        <taxon>Deinococcales</taxon>
        <taxon>Deinococcaceae</taxon>
        <taxon>Deinococcus</taxon>
    </lineage>
</organism>
<proteinExistence type="predicted"/>
<sequence length="37" mass="3870">MLADWLVGRAAALGLVVEVTLSADPPCPLLLPGRLIQ</sequence>
<gene>
    <name evidence="1" type="ORF">BOO71_0014833</name>
</gene>
<name>A0A1U7NRB4_9DEIO</name>
<reference evidence="1 2" key="1">
    <citation type="submission" date="2017-01" db="EMBL/GenBank/DDBJ databases">
        <title>Genome Analysis of Deinococcus marmoris KOPRI26562.</title>
        <authorList>
            <person name="Kim J.H."/>
            <person name="Oh H.-M."/>
        </authorList>
    </citation>
    <scope>NUCLEOTIDE SEQUENCE [LARGE SCALE GENOMIC DNA]</scope>
    <source>
        <strain evidence="1 2">KOPRI26562</strain>
    </source>
</reference>
<comment type="caution">
    <text evidence="1">The sequence shown here is derived from an EMBL/GenBank/DDBJ whole genome shotgun (WGS) entry which is preliminary data.</text>
</comment>
<dbReference type="AlphaFoldDB" id="A0A1U7NRB4"/>
<keyword evidence="2" id="KW-1185">Reference proteome</keyword>
<dbReference type="Proteomes" id="UP000186607">
    <property type="component" value="Unassembled WGS sequence"/>
</dbReference>
<dbReference type="EMBL" id="MSTI01000179">
    <property type="protein sequence ID" value="OLV15460.1"/>
    <property type="molecule type" value="Genomic_DNA"/>
</dbReference>
<accession>A0A1U7NRB4</accession>
<protein>
    <submittedName>
        <fullName evidence="1">Uncharacterized protein</fullName>
    </submittedName>
</protein>
<evidence type="ECO:0000313" key="1">
    <source>
        <dbReference type="EMBL" id="OLV15460.1"/>
    </source>
</evidence>